<evidence type="ECO:0000313" key="2">
    <source>
        <dbReference type="EMBL" id="CAI8734412.1"/>
    </source>
</evidence>
<dbReference type="EMBL" id="OX458333">
    <property type="protein sequence ID" value="CAI8734412.1"/>
    <property type="molecule type" value="Genomic_DNA"/>
</dbReference>
<name>A0ABM9HXV7_9GAMM</name>
<evidence type="ECO:0000259" key="1">
    <source>
        <dbReference type="Pfam" id="PF13358"/>
    </source>
</evidence>
<feature type="domain" description="Tc1-like transposase DDE" evidence="1">
    <location>
        <begin position="17"/>
        <end position="159"/>
    </location>
</feature>
<proteinExistence type="predicted"/>
<sequence>MEDVLEVYQRPYRSERPVVCLDETFIQLIGEVREPLPREPGRVARYDSVYVRNGVASVFLAFEPLAGWRDVQVTDGRTRQDFAQVVRTLLEGRYREADKIVLVMDQLNTHSTARLYEAFAPEEARRLAERLEIHHTPKHGSWLDMAEIELSALARDLPERIGERADRVRHVAAWAQRRNQTQVKANWQFTTADARIKLRKLYPTFDG</sequence>
<dbReference type="EMBL" id="OX458333">
    <property type="protein sequence ID" value="CAI8750666.1"/>
    <property type="molecule type" value="Genomic_DNA"/>
</dbReference>
<keyword evidence="4" id="KW-1185">Reference proteome</keyword>
<keyword evidence="3" id="KW-0540">Nuclease</keyword>
<evidence type="ECO:0000313" key="4">
    <source>
        <dbReference type="Proteomes" id="UP001162030"/>
    </source>
</evidence>
<accession>A0ABM9HXV7</accession>
<dbReference type="InterPro" id="IPR047655">
    <property type="entry name" value="Transpos_IS630-like"/>
</dbReference>
<evidence type="ECO:0000313" key="3">
    <source>
        <dbReference type="EMBL" id="CAI8750666.1"/>
    </source>
</evidence>
<dbReference type="Pfam" id="PF13358">
    <property type="entry name" value="DDE_3"/>
    <property type="match status" value="1"/>
</dbReference>
<reference evidence="3 4" key="1">
    <citation type="submission" date="2023-03" db="EMBL/GenBank/DDBJ databases">
        <authorList>
            <person name="Pearce D."/>
        </authorList>
    </citation>
    <scope>NUCLEOTIDE SEQUENCE [LARGE SCALE GENOMIC DNA]</scope>
    <source>
        <strain evidence="3">Msz</strain>
    </source>
</reference>
<dbReference type="InterPro" id="IPR038717">
    <property type="entry name" value="Tc1-like_DDE_dom"/>
</dbReference>
<gene>
    <name evidence="2" type="ORF">MSZNOR_0343</name>
    <name evidence="3" type="ORF">MSZNOR_0641</name>
</gene>
<dbReference type="Proteomes" id="UP001162030">
    <property type="component" value="Chromosome"/>
</dbReference>
<keyword evidence="3" id="KW-0255">Endonuclease</keyword>
<organism evidence="3 4">
    <name type="scientific">Methylocaldum szegediense</name>
    <dbReference type="NCBI Taxonomy" id="73780"/>
    <lineage>
        <taxon>Bacteria</taxon>
        <taxon>Pseudomonadati</taxon>
        <taxon>Pseudomonadota</taxon>
        <taxon>Gammaproteobacteria</taxon>
        <taxon>Methylococcales</taxon>
        <taxon>Methylococcaceae</taxon>
        <taxon>Methylocaldum</taxon>
    </lineage>
</organism>
<protein>
    <submittedName>
        <fullName evidence="3">DDE superfamily endonuclease</fullName>
    </submittedName>
</protein>
<dbReference type="NCBIfam" id="NF033545">
    <property type="entry name" value="transpos_IS630"/>
    <property type="match status" value="1"/>
</dbReference>
<keyword evidence="3" id="KW-0378">Hydrolase</keyword>
<dbReference type="GO" id="GO:0004519">
    <property type="term" value="F:endonuclease activity"/>
    <property type="evidence" value="ECO:0007669"/>
    <property type="project" value="UniProtKB-KW"/>
</dbReference>